<protein>
    <submittedName>
        <fullName evidence="2">ATP-dependent Lon protease</fullName>
        <ecNumber evidence="2">3.4.21.53</ecNumber>
    </submittedName>
</protein>
<keyword evidence="3" id="KW-1185">Reference proteome</keyword>
<proteinExistence type="predicted"/>
<dbReference type="EMBL" id="JANUCP010000001">
    <property type="protein sequence ID" value="MCS3918384.1"/>
    <property type="molecule type" value="Genomic_DNA"/>
</dbReference>
<dbReference type="InterPro" id="IPR015947">
    <property type="entry name" value="PUA-like_sf"/>
</dbReference>
<dbReference type="Gene3D" id="2.30.130.40">
    <property type="entry name" value="LON domain-like"/>
    <property type="match status" value="1"/>
</dbReference>
<evidence type="ECO:0000313" key="3">
    <source>
        <dbReference type="Proteomes" id="UP001204798"/>
    </source>
</evidence>
<organism evidence="2 3">
    <name type="scientific">Candidatus Fervidibacter sacchari</name>
    <dbReference type="NCBI Taxonomy" id="1448929"/>
    <lineage>
        <taxon>Bacteria</taxon>
        <taxon>Candidatus Fervidibacterota</taxon>
        <taxon>Candidatus Fervidibacter</taxon>
    </lineage>
</organism>
<dbReference type="GO" id="GO:0004252">
    <property type="term" value="F:serine-type endopeptidase activity"/>
    <property type="evidence" value="ECO:0007669"/>
    <property type="project" value="UniProtKB-EC"/>
</dbReference>
<dbReference type="Proteomes" id="UP001204798">
    <property type="component" value="Unassembled WGS sequence"/>
</dbReference>
<reference evidence="2 3" key="1">
    <citation type="submission" date="2022-08" db="EMBL/GenBank/DDBJ databases">
        <title>Bacterial and archaeal communities from various locations to study Microbial Dark Matter (Phase II).</title>
        <authorList>
            <person name="Stepanauskas R."/>
        </authorList>
    </citation>
    <scope>NUCLEOTIDE SEQUENCE [LARGE SCALE GENOMIC DNA]</scope>
    <source>
        <strain evidence="2 3">PD1</strain>
    </source>
</reference>
<dbReference type="PANTHER" id="PTHR46732:SF8">
    <property type="entry name" value="ATP-DEPENDENT PROTEASE LA (LON) DOMAIN PROTEIN"/>
    <property type="match status" value="1"/>
</dbReference>
<comment type="caution">
    <text evidence="2">The sequence shown here is derived from an EMBL/GenBank/DDBJ whole genome shotgun (WGS) entry which is preliminary data.</text>
</comment>
<keyword evidence="2" id="KW-0378">Hydrolase</keyword>
<dbReference type="InterPro" id="IPR046336">
    <property type="entry name" value="Lon_prtase_N_sf"/>
</dbReference>
<dbReference type="InterPro" id="IPR003111">
    <property type="entry name" value="Lon_prtase_N"/>
</dbReference>
<dbReference type="EC" id="3.4.21.53" evidence="2"/>
<dbReference type="GO" id="GO:0006508">
    <property type="term" value="P:proteolysis"/>
    <property type="evidence" value="ECO:0007669"/>
    <property type="project" value="UniProtKB-KW"/>
</dbReference>
<keyword evidence="2" id="KW-0645">Protease</keyword>
<name>A0ABT2EL00_9BACT</name>
<dbReference type="Gene3D" id="1.20.58.1480">
    <property type="match status" value="1"/>
</dbReference>
<dbReference type="SMART" id="SM00464">
    <property type="entry name" value="LON"/>
    <property type="match status" value="1"/>
</dbReference>
<evidence type="ECO:0000313" key="2">
    <source>
        <dbReference type="EMBL" id="MCS3918384.1"/>
    </source>
</evidence>
<dbReference type="SUPFAM" id="SSF88697">
    <property type="entry name" value="PUA domain-like"/>
    <property type="match status" value="1"/>
</dbReference>
<dbReference type="PROSITE" id="PS51787">
    <property type="entry name" value="LON_N"/>
    <property type="match status" value="1"/>
</dbReference>
<accession>A0ABT2EL00</accession>
<feature type="domain" description="Lon N-terminal" evidence="1">
    <location>
        <begin position="3"/>
        <end position="198"/>
    </location>
</feature>
<dbReference type="Pfam" id="PF02190">
    <property type="entry name" value="LON_substr_bdg"/>
    <property type="match status" value="1"/>
</dbReference>
<evidence type="ECO:0000259" key="1">
    <source>
        <dbReference type="PROSITE" id="PS51787"/>
    </source>
</evidence>
<gene>
    <name evidence="2" type="ORF">M2350_000781</name>
</gene>
<dbReference type="PANTHER" id="PTHR46732">
    <property type="entry name" value="ATP-DEPENDENT PROTEASE LA (LON) DOMAIN PROTEIN"/>
    <property type="match status" value="1"/>
</dbReference>
<dbReference type="RefSeq" id="WP_259094115.1">
    <property type="nucleotide sequence ID" value="NZ_CP130454.1"/>
</dbReference>
<sequence length="228" mass="26777">MFRQEVPLLILEAVLFPGAKIPVTIFDERDKKLLEECLSGDRRLGVTLQKHSQRTNKTFDCFEVGTLAQIVHAEITPENQIVVILRGMQRFRIIEFVQYEPYLVGRVELLPSRFSFISPQLTHLANRISALLYRYIELREIADKLALADMMLPTDLMSLCYRVGSLLDIPLREKQELLEVDDINELLLRELEILNREIKRLQQSAFWHQFVRKKAHRRALPIERAIWN</sequence>